<feature type="transmembrane region" description="Helical" evidence="5">
    <location>
        <begin position="70"/>
        <end position="94"/>
    </location>
</feature>
<dbReference type="PANTHER" id="PTHR10361:SF28">
    <property type="entry name" value="P3 PROTEIN-RELATED"/>
    <property type="match status" value="1"/>
</dbReference>
<feature type="transmembrane region" description="Helical" evidence="5">
    <location>
        <begin position="194"/>
        <end position="216"/>
    </location>
</feature>
<feature type="transmembrane region" description="Helical" evidence="5">
    <location>
        <begin position="162"/>
        <end position="182"/>
    </location>
</feature>
<dbReference type="EMBL" id="PVXM01000045">
    <property type="protein sequence ID" value="PRR71090.1"/>
    <property type="molecule type" value="Genomic_DNA"/>
</dbReference>
<feature type="transmembrane region" description="Helical" evidence="5">
    <location>
        <begin position="127"/>
        <end position="150"/>
    </location>
</feature>
<keyword evidence="4 5" id="KW-0472">Membrane</keyword>
<evidence type="ECO:0000256" key="2">
    <source>
        <dbReference type="ARBA" id="ARBA00022692"/>
    </source>
</evidence>
<evidence type="ECO:0000256" key="5">
    <source>
        <dbReference type="SAM" id="Phobius"/>
    </source>
</evidence>
<dbReference type="InterPro" id="IPR038770">
    <property type="entry name" value="Na+/solute_symporter_sf"/>
</dbReference>
<evidence type="ECO:0000313" key="7">
    <source>
        <dbReference type="Proteomes" id="UP000238415"/>
    </source>
</evidence>
<keyword evidence="3 5" id="KW-1133">Transmembrane helix</keyword>
<feature type="transmembrane region" description="Helical" evidence="5">
    <location>
        <begin position="38"/>
        <end position="58"/>
    </location>
</feature>
<dbReference type="Proteomes" id="UP000238415">
    <property type="component" value="Unassembled WGS sequence"/>
</dbReference>
<dbReference type="Gene3D" id="1.20.1530.20">
    <property type="match status" value="1"/>
</dbReference>
<feature type="transmembrane region" description="Helical" evidence="5">
    <location>
        <begin position="100"/>
        <end position="120"/>
    </location>
</feature>
<accession>A0A2T0APY4</accession>
<keyword evidence="7" id="KW-1185">Reference proteome</keyword>
<dbReference type="OrthoDB" id="9806785at2"/>
<reference evidence="6 7" key="1">
    <citation type="submission" date="2018-03" db="EMBL/GenBank/DDBJ databases">
        <title>Genome sequence of Moorella humiferrea DSM 23265.</title>
        <authorList>
            <person name="Poehlein A."/>
            <person name="Daniel R."/>
        </authorList>
    </citation>
    <scope>NUCLEOTIDE SEQUENCE [LARGE SCALE GENOMIC DNA]</scope>
    <source>
        <strain evidence="6 7">DSM 23265</strain>
    </source>
</reference>
<dbReference type="InterPro" id="IPR002657">
    <property type="entry name" value="BilAc:Na_symport/Acr3"/>
</dbReference>
<organism evidence="6 7">
    <name type="scientific">Neomoorella humiferrea</name>
    <dbReference type="NCBI Taxonomy" id="676965"/>
    <lineage>
        <taxon>Bacteria</taxon>
        <taxon>Bacillati</taxon>
        <taxon>Bacillota</taxon>
        <taxon>Clostridia</taxon>
        <taxon>Neomoorellales</taxon>
        <taxon>Neomoorellaceae</taxon>
        <taxon>Neomoorella</taxon>
    </lineage>
</organism>
<evidence type="ECO:0000256" key="4">
    <source>
        <dbReference type="ARBA" id="ARBA00023136"/>
    </source>
</evidence>
<dbReference type="AlphaFoldDB" id="A0A2T0APY4"/>
<dbReference type="InterPro" id="IPR004710">
    <property type="entry name" value="Bilac:Na_transpt"/>
</dbReference>
<dbReference type="GO" id="GO:0016020">
    <property type="term" value="C:membrane"/>
    <property type="evidence" value="ECO:0007669"/>
    <property type="project" value="UniProtKB-SubCell"/>
</dbReference>
<comment type="subcellular location">
    <subcellularLocation>
        <location evidence="1">Membrane</location>
        <topology evidence="1">Multi-pass membrane protein</topology>
    </subcellularLocation>
</comment>
<sequence length="314" mass="33510">MADKQKTTVLDFIPKYFTLWVIVFAFLAILTPNTFKPLGGYISYFLGVVMLGMGMTLSAEDFAAVFKQPLNVLIGVILQFVIMPVLGFCIARLLNLSPELAAGVVLVGCVPSGTASNVMTFIAKGDVALSVTISSITTLIAPFITPYLYLLLGGRFIPVEPLALLVDIAKIVLLPIIVGLLIRQILGGERVRVINQVMPSVSVVAIVLIIAAVVAGSAAKLTNVAGTVFLAVILHNGLGYLLAYSVARYLCRMTEAQARAVSFEVGMQNSGLGAALAIKFLTPVAALPSAIFSVWHNLSGSFLANYWARHTQRP</sequence>
<protein>
    <submittedName>
        <fullName evidence="6">Sodium Bile acid symporter family protein</fullName>
    </submittedName>
</protein>
<comment type="caution">
    <text evidence="6">The sequence shown here is derived from an EMBL/GenBank/DDBJ whole genome shotgun (WGS) entry which is preliminary data.</text>
</comment>
<evidence type="ECO:0000256" key="3">
    <source>
        <dbReference type="ARBA" id="ARBA00022989"/>
    </source>
</evidence>
<gene>
    <name evidence="6" type="ORF">MOHU_17520</name>
</gene>
<name>A0A2T0APY4_9FIRM</name>
<keyword evidence="2 5" id="KW-0812">Transmembrane</keyword>
<dbReference type="Pfam" id="PF01758">
    <property type="entry name" value="SBF"/>
    <property type="match status" value="1"/>
</dbReference>
<evidence type="ECO:0000313" key="6">
    <source>
        <dbReference type="EMBL" id="PRR71090.1"/>
    </source>
</evidence>
<dbReference type="PANTHER" id="PTHR10361">
    <property type="entry name" value="SODIUM-BILE ACID COTRANSPORTER"/>
    <property type="match status" value="1"/>
</dbReference>
<feature type="transmembrane region" description="Helical" evidence="5">
    <location>
        <begin position="228"/>
        <end position="251"/>
    </location>
</feature>
<dbReference type="RefSeq" id="WP_106005706.1">
    <property type="nucleotide sequence ID" value="NZ_CP136419.1"/>
</dbReference>
<feature type="transmembrane region" description="Helical" evidence="5">
    <location>
        <begin position="12"/>
        <end position="32"/>
    </location>
</feature>
<evidence type="ECO:0000256" key="1">
    <source>
        <dbReference type="ARBA" id="ARBA00004141"/>
    </source>
</evidence>
<proteinExistence type="predicted"/>